<evidence type="ECO:0000259" key="5">
    <source>
        <dbReference type="Pfam" id="PF19036"/>
    </source>
</evidence>
<proteinExistence type="inferred from homology"/>
<comment type="similarity">
    <text evidence="2">Belongs to the fuzzy family.</text>
</comment>
<evidence type="ECO:0000259" key="6">
    <source>
        <dbReference type="Pfam" id="PF19037"/>
    </source>
</evidence>
<feature type="domain" description="FUZ/MON1/HPS1 third Longin" evidence="7">
    <location>
        <begin position="295"/>
        <end position="412"/>
    </location>
</feature>
<keyword evidence="4" id="KW-0206">Cytoskeleton</keyword>
<evidence type="ECO:0000259" key="7">
    <source>
        <dbReference type="Pfam" id="PF19038"/>
    </source>
</evidence>
<reference evidence="9" key="2">
    <citation type="submission" date="2025-08" db="UniProtKB">
        <authorList>
            <consortium name="RefSeq"/>
        </authorList>
    </citation>
    <scope>IDENTIFICATION</scope>
    <source>
        <strain evidence="9">14028-0561.14</strain>
        <tissue evidence="9">Whole fly</tissue>
    </source>
</reference>
<dbReference type="InterPro" id="IPR043971">
    <property type="entry name" value="FUZ/MON1/HPS1_longin_2"/>
</dbReference>
<gene>
    <name evidence="9" type="primary">fy</name>
</gene>
<dbReference type="OrthoDB" id="74835at2759"/>
<evidence type="ECO:0000256" key="4">
    <source>
        <dbReference type="ARBA" id="ARBA00023212"/>
    </source>
</evidence>
<evidence type="ECO:0000313" key="9">
    <source>
        <dbReference type="RefSeq" id="XP_017022501.1"/>
    </source>
</evidence>
<name>A0A6P4IIA7_DROKI</name>
<accession>A0A6P4IIA7</accession>
<keyword evidence="3" id="KW-0963">Cytoplasm</keyword>
<sequence>MSIYLLCLTTNGGLPVFTRKKGECENLPFSTVASLNGFHMFFKSLGIQLEATTTSKQPVQYQSSADAEEWTYIWRDQNAITLIVCACGLGSVQLLQTLADLVFGAIAMFITRTAEMAHATLLERLKKDAKKYVPIVDAILEAACAGTQLLGYTDCLLASENGQLLQCLNEFSGHCGSLFCCLVVGHRIAVATEGWWDLDTRDRELLLFLLNSSSSLQHDVPVHLPVKSPNIAYRFVSIPVAPNTALCVLCGAENAPFRELHAQAMSAYRNEGNLLAAAERCMPRSLPENLDIDGNVLAIILLNRHTRKSLFTRNLNQSASVKRIIAGDLQRLDILKKFYDQTMDAVHQFETGTSSGNKTMLMDQYSCSDYHKCYAHADELGNVLFLLFVAAVPTHAMRFLAQRIHGNILQEKSVCW</sequence>
<dbReference type="GO" id="GO:0016192">
    <property type="term" value="P:vesicle-mediated transport"/>
    <property type="evidence" value="ECO:0007669"/>
    <property type="project" value="InterPro"/>
</dbReference>
<comment type="subcellular location">
    <subcellularLocation>
        <location evidence="1">Cytoplasm</location>
        <location evidence="1">Cytoskeleton</location>
    </subcellularLocation>
</comment>
<dbReference type="GO" id="GO:1905515">
    <property type="term" value="P:non-motile cilium assembly"/>
    <property type="evidence" value="ECO:0007669"/>
    <property type="project" value="TreeGrafter"/>
</dbReference>
<evidence type="ECO:0000256" key="2">
    <source>
        <dbReference type="ARBA" id="ARBA00008550"/>
    </source>
</evidence>
<evidence type="ECO:0000256" key="3">
    <source>
        <dbReference type="ARBA" id="ARBA00022490"/>
    </source>
</evidence>
<keyword evidence="8" id="KW-1185">Reference proteome</keyword>
<dbReference type="InterPro" id="IPR026069">
    <property type="entry name" value="Fuzzy"/>
</dbReference>
<feature type="domain" description="FUZ/MON1/HPS1 first Longin" evidence="5">
    <location>
        <begin position="4"/>
        <end position="139"/>
    </location>
</feature>
<dbReference type="GO" id="GO:0005856">
    <property type="term" value="C:cytoskeleton"/>
    <property type="evidence" value="ECO:0007669"/>
    <property type="project" value="UniProtKB-SubCell"/>
</dbReference>
<dbReference type="InterPro" id="IPR043970">
    <property type="entry name" value="FUZ/MON1/HPS1_longin_3"/>
</dbReference>
<evidence type="ECO:0000313" key="8">
    <source>
        <dbReference type="Proteomes" id="UP001652661"/>
    </source>
</evidence>
<dbReference type="AlphaFoldDB" id="A0A6P4IIA7"/>
<dbReference type="Pfam" id="PF19037">
    <property type="entry name" value="Fuz_longin_2"/>
    <property type="match status" value="1"/>
</dbReference>
<dbReference type="InterPro" id="IPR043972">
    <property type="entry name" value="FUZ/MON1/HPS1_longin_1"/>
</dbReference>
<dbReference type="PANTHER" id="PTHR13559">
    <property type="entry name" value="INTRACELLULAR TRAFFIC PROTEIN-RELATED"/>
    <property type="match status" value="1"/>
</dbReference>
<reference evidence="8" key="1">
    <citation type="submission" date="2025-05" db="UniProtKB">
        <authorList>
            <consortium name="RefSeq"/>
        </authorList>
    </citation>
    <scope>NUCLEOTIDE SEQUENCE [LARGE SCALE GENOMIC DNA]</scope>
    <source>
        <strain evidence="8">14028-0561.14</strain>
    </source>
</reference>
<organism evidence="8 9">
    <name type="scientific">Drosophila kikkawai</name>
    <name type="common">Fruit fly</name>
    <dbReference type="NCBI Taxonomy" id="30033"/>
    <lineage>
        <taxon>Eukaryota</taxon>
        <taxon>Metazoa</taxon>
        <taxon>Ecdysozoa</taxon>
        <taxon>Arthropoda</taxon>
        <taxon>Hexapoda</taxon>
        <taxon>Insecta</taxon>
        <taxon>Pterygota</taxon>
        <taxon>Neoptera</taxon>
        <taxon>Endopterygota</taxon>
        <taxon>Diptera</taxon>
        <taxon>Brachycera</taxon>
        <taxon>Muscomorpha</taxon>
        <taxon>Ephydroidea</taxon>
        <taxon>Drosophilidae</taxon>
        <taxon>Drosophila</taxon>
        <taxon>Sophophora</taxon>
    </lineage>
</organism>
<feature type="domain" description="FUZ/MON1/HPS1 second Longin" evidence="6">
    <location>
        <begin position="175"/>
        <end position="262"/>
    </location>
</feature>
<protein>
    <submittedName>
        <fullName evidence="9">Protein fuzzy</fullName>
    </submittedName>
</protein>
<dbReference type="Pfam" id="PF19036">
    <property type="entry name" value="Fuz_longin_1"/>
    <property type="match status" value="1"/>
</dbReference>
<dbReference type="Pfam" id="PF19038">
    <property type="entry name" value="Fuz_longin_3"/>
    <property type="match status" value="1"/>
</dbReference>
<dbReference type="PANTHER" id="PTHR13559:SF1">
    <property type="entry name" value="PROTEIN FUZZY HOMOLOG"/>
    <property type="match status" value="1"/>
</dbReference>
<evidence type="ECO:0000256" key="1">
    <source>
        <dbReference type="ARBA" id="ARBA00004245"/>
    </source>
</evidence>
<dbReference type="Proteomes" id="UP001652661">
    <property type="component" value="Chromosome 2L"/>
</dbReference>
<dbReference type="RefSeq" id="XP_017022501.1">
    <property type="nucleotide sequence ID" value="XM_017167012.3"/>
</dbReference>